<dbReference type="PANTHER" id="PTHR48081:SF13">
    <property type="entry name" value="ALPHA_BETA HYDROLASE"/>
    <property type="match status" value="1"/>
</dbReference>
<comment type="caution">
    <text evidence="3">The sequence shown here is derived from an EMBL/GenBank/DDBJ whole genome shotgun (WGS) entry which is preliminary data.</text>
</comment>
<proteinExistence type="predicted"/>
<evidence type="ECO:0000256" key="1">
    <source>
        <dbReference type="ARBA" id="ARBA00022801"/>
    </source>
</evidence>
<dbReference type="Proteomes" id="UP000637628">
    <property type="component" value="Unassembled WGS sequence"/>
</dbReference>
<feature type="domain" description="BD-FAE-like" evidence="2">
    <location>
        <begin position="13"/>
        <end position="214"/>
    </location>
</feature>
<protein>
    <recommendedName>
        <fullName evidence="2">BD-FAE-like domain-containing protein</fullName>
    </recommendedName>
</protein>
<dbReference type="InterPro" id="IPR029058">
    <property type="entry name" value="AB_hydrolase_fold"/>
</dbReference>
<evidence type="ECO:0000313" key="4">
    <source>
        <dbReference type="Proteomes" id="UP000637628"/>
    </source>
</evidence>
<dbReference type="PANTHER" id="PTHR48081">
    <property type="entry name" value="AB HYDROLASE SUPERFAMILY PROTEIN C4A8.06C"/>
    <property type="match status" value="1"/>
</dbReference>
<organism evidence="3 4">
    <name type="scientific">Paractinoplanes durhamensis</name>
    <dbReference type="NCBI Taxonomy" id="113563"/>
    <lineage>
        <taxon>Bacteria</taxon>
        <taxon>Bacillati</taxon>
        <taxon>Actinomycetota</taxon>
        <taxon>Actinomycetes</taxon>
        <taxon>Micromonosporales</taxon>
        <taxon>Micromonosporaceae</taxon>
        <taxon>Paractinoplanes</taxon>
    </lineage>
</organism>
<dbReference type="InterPro" id="IPR050300">
    <property type="entry name" value="GDXG_lipolytic_enzyme"/>
</dbReference>
<dbReference type="RefSeq" id="WP_203735670.1">
    <property type="nucleotide sequence ID" value="NZ_BAAATX010000049.1"/>
</dbReference>
<dbReference type="SUPFAM" id="SSF53474">
    <property type="entry name" value="alpha/beta-Hydrolases"/>
    <property type="match status" value="1"/>
</dbReference>
<gene>
    <name evidence="3" type="ORF">Adu01nite_91890</name>
</gene>
<name>A0ABQ3ZDC3_9ACTN</name>
<dbReference type="Gene3D" id="3.40.50.1820">
    <property type="entry name" value="alpha/beta hydrolase"/>
    <property type="match status" value="1"/>
</dbReference>
<keyword evidence="1" id="KW-0378">Hydrolase</keyword>
<dbReference type="EMBL" id="BOML01000090">
    <property type="protein sequence ID" value="GIE07839.1"/>
    <property type="molecule type" value="Genomic_DNA"/>
</dbReference>
<evidence type="ECO:0000313" key="3">
    <source>
        <dbReference type="EMBL" id="GIE07839.1"/>
    </source>
</evidence>
<dbReference type="Pfam" id="PF20434">
    <property type="entry name" value="BD-FAE"/>
    <property type="match status" value="1"/>
</dbReference>
<accession>A0ABQ3ZDC3</accession>
<evidence type="ECO:0000259" key="2">
    <source>
        <dbReference type="Pfam" id="PF20434"/>
    </source>
</evidence>
<keyword evidence="4" id="KW-1185">Reference proteome</keyword>
<dbReference type="InterPro" id="IPR049492">
    <property type="entry name" value="BD-FAE-like_dom"/>
</dbReference>
<reference evidence="3 4" key="1">
    <citation type="submission" date="2021-01" db="EMBL/GenBank/DDBJ databases">
        <title>Whole genome shotgun sequence of Actinoplanes durhamensis NBRC 14914.</title>
        <authorList>
            <person name="Komaki H."/>
            <person name="Tamura T."/>
        </authorList>
    </citation>
    <scope>NUCLEOTIDE SEQUENCE [LARGE SCALE GENOMIC DNA]</scope>
    <source>
        <strain evidence="3 4">NBRC 14914</strain>
    </source>
</reference>
<sequence length="253" mass="26466">MRAFKGLNQDTIDLYVPDGATTLCVYLHGGGWRLGDRTQGPGAAAKWQPSFFETVAGLGIAIASVSYRKSFEAVYPAQSEDVAGALRFLSAARTSYGIESERTVTWGVSAGGHLAALAALAAGNRIAASVCWYPPTDFDALSTDIEEAGGTGDRSAGSREGQLIGAGIDERPDLAAAASPVHHVRAGAPPFLFLHGTADLAVPPRQSSRLAEALRAAGTSATVELIPGATHMFPELDDEATLALVRRSVDFLR</sequence>